<protein>
    <recommendedName>
        <fullName evidence="4">EamA-like transporter family protein</fullName>
    </recommendedName>
</protein>
<evidence type="ECO:0000256" key="1">
    <source>
        <dbReference type="SAM" id="Phobius"/>
    </source>
</evidence>
<evidence type="ECO:0008006" key="4">
    <source>
        <dbReference type="Google" id="ProtNLM"/>
    </source>
</evidence>
<dbReference type="Proteomes" id="UP000199531">
    <property type="component" value="Unassembled WGS sequence"/>
</dbReference>
<feature type="transmembrane region" description="Helical" evidence="1">
    <location>
        <begin position="151"/>
        <end position="169"/>
    </location>
</feature>
<keyword evidence="1" id="KW-1133">Transmembrane helix</keyword>
<keyword evidence="1" id="KW-0472">Membrane</keyword>
<feature type="transmembrane region" description="Helical" evidence="1">
    <location>
        <begin position="65"/>
        <end position="86"/>
    </location>
</feature>
<name>A0A1H8DUF0_9BURK</name>
<dbReference type="STRING" id="1121117.SAMN02745977_00444"/>
<feature type="transmembrane region" description="Helical" evidence="1">
    <location>
        <begin position="175"/>
        <end position="198"/>
    </location>
</feature>
<proteinExistence type="predicted"/>
<dbReference type="InterPro" id="IPR037185">
    <property type="entry name" value="EmrE-like"/>
</dbReference>
<dbReference type="AlphaFoldDB" id="A0A1H8DUF0"/>
<keyword evidence="3" id="KW-1185">Reference proteome</keyword>
<dbReference type="EMBL" id="FOCW01000001">
    <property type="protein sequence ID" value="SEN10484.1"/>
    <property type="molecule type" value="Genomic_DNA"/>
</dbReference>
<reference evidence="2 3" key="1">
    <citation type="submission" date="2016-10" db="EMBL/GenBank/DDBJ databases">
        <authorList>
            <person name="de Groot N.N."/>
        </authorList>
    </citation>
    <scope>NUCLEOTIDE SEQUENCE [LARGE SCALE GENOMIC DNA]</scope>
    <source>
        <strain evidence="2 3">DSM 15123</strain>
    </source>
</reference>
<keyword evidence="1" id="KW-0812">Transmembrane</keyword>
<dbReference type="OrthoDB" id="1524053at2"/>
<feature type="transmembrane region" description="Helical" evidence="1">
    <location>
        <begin position="240"/>
        <end position="261"/>
    </location>
</feature>
<feature type="transmembrane region" description="Helical" evidence="1">
    <location>
        <begin position="268"/>
        <end position="284"/>
    </location>
</feature>
<dbReference type="Gene3D" id="1.10.3730.20">
    <property type="match status" value="1"/>
</dbReference>
<sequence length="286" mass="30065">MSLTTGLMFLGTSVVCSVSVGALLKAGRARGLDARQAIFMNYVVASTLCFLLLKPDLAKLLSPEQPVGIFLALGVLLPTIFLALAKSVQLAGIVRTDAAQRLSLIIPLLSAFVIFGEQLTERKMLGVALASTALLCLLWKPSKGGSGKGGAWLWPLVVLLGYGVIDVLFKQMAKAGAAFSGGLLSAFVLAGVLMLLYLAASKTRWGLGHLLTGILLGALNFANIYTYIRAHQSLPGNPALVFSVMNMGVIVLGTLVGAMAFREPLSKLNLLGVLLALGAIFVMVPR</sequence>
<feature type="transmembrane region" description="Helical" evidence="1">
    <location>
        <begin position="210"/>
        <end position="228"/>
    </location>
</feature>
<feature type="transmembrane region" description="Helical" evidence="1">
    <location>
        <begin position="6"/>
        <end position="24"/>
    </location>
</feature>
<evidence type="ECO:0000313" key="2">
    <source>
        <dbReference type="EMBL" id="SEN10484.1"/>
    </source>
</evidence>
<dbReference type="SUPFAM" id="SSF103481">
    <property type="entry name" value="Multidrug resistance efflux transporter EmrE"/>
    <property type="match status" value="2"/>
</dbReference>
<organism evidence="2 3">
    <name type="scientific">Brachymonas denitrificans DSM 15123</name>
    <dbReference type="NCBI Taxonomy" id="1121117"/>
    <lineage>
        <taxon>Bacteria</taxon>
        <taxon>Pseudomonadati</taxon>
        <taxon>Pseudomonadota</taxon>
        <taxon>Betaproteobacteria</taxon>
        <taxon>Burkholderiales</taxon>
        <taxon>Comamonadaceae</taxon>
        <taxon>Brachymonas</taxon>
    </lineage>
</organism>
<evidence type="ECO:0000313" key="3">
    <source>
        <dbReference type="Proteomes" id="UP000199531"/>
    </source>
</evidence>
<gene>
    <name evidence="2" type="ORF">SAMN02745977_00444</name>
</gene>
<accession>A0A1H8DUF0</accession>
<feature type="transmembrane region" description="Helical" evidence="1">
    <location>
        <begin position="36"/>
        <end position="53"/>
    </location>
</feature>